<protein>
    <submittedName>
        <fullName evidence="2">Uncharacterized protein</fullName>
    </submittedName>
</protein>
<sequence>MHSAACRFSRQGTVVCDSVRIYGLKSPLAICQGSFRRFSTLFHTFHIFSIAPFGMVGQLKEIKRLDDKKKQRDFSGTVRYQPGTRPVPSPVQPERDWDGRHRPW</sequence>
<reference evidence="2 3" key="1">
    <citation type="submission" date="2021-03" db="EMBL/GenBank/DDBJ databases">
        <title>Aliifodinibius sp. nov., a new bacterium isolated from saline soil.</title>
        <authorList>
            <person name="Galisteo C."/>
            <person name="De La Haba R."/>
            <person name="Sanchez-Porro C."/>
            <person name="Ventosa A."/>
        </authorList>
    </citation>
    <scope>NUCLEOTIDE SEQUENCE [LARGE SCALE GENOMIC DNA]</scope>
    <source>
        <strain evidence="2 3">1BSP15-2V2</strain>
    </source>
</reference>
<evidence type="ECO:0000313" key="3">
    <source>
        <dbReference type="Proteomes" id="UP001207918"/>
    </source>
</evidence>
<keyword evidence="3" id="KW-1185">Reference proteome</keyword>
<dbReference type="EMBL" id="JAGGJA010000023">
    <property type="protein sequence ID" value="MCW9709146.1"/>
    <property type="molecule type" value="Genomic_DNA"/>
</dbReference>
<gene>
    <name evidence="2" type="ORF">J6I44_19955</name>
</gene>
<feature type="region of interest" description="Disordered" evidence="1">
    <location>
        <begin position="67"/>
        <end position="104"/>
    </location>
</feature>
<feature type="compositionally biased region" description="Basic and acidic residues" evidence="1">
    <location>
        <begin position="93"/>
        <end position="104"/>
    </location>
</feature>
<dbReference type="Proteomes" id="UP001207918">
    <property type="component" value="Unassembled WGS sequence"/>
</dbReference>
<accession>A0ABT3PTH0</accession>
<comment type="caution">
    <text evidence="2">The sequence shown here is derived from an EMBL/GenBank/DDBJ whole genome shotgun (WGS) entry which is preliminary data.</text>
</comment>
<proteinExistence type="predicted"/>
<evidence type="ECO:0000313" key="2">
    <source>
        <dbReference type="EMBL" id="MCW9709146.1"/>
    </source>
</evidence>
<name>A0ABT3PTH0_9BACT</name>
<organism evidence="2 3">
    <name type="scientific">Fodinibius salsisoli</name>
    <dbReference type="NCBI Taxonomy" id="2820877"/>
    <lineage>
        <taxon>Bacteria</taxon>
        <taxon>Pseudomonadati</taxon>
        <taxon>Balneolota</taxon>
        <taxon>Balneolia</taxon>
        <taxon>Balneolales</taxon>
        <taxon>Balneolaceae</taxon>
        <taxon>Fodinibius</taxon>
    </lineage>
</organism>
<evidence type="ECO:0000256" key="1">
    <source>
        <dbReference type="SAM" id="MobiDB-lite"/>
    </source>
</evidence>